<dbReference type="InParanoid" id="A0A4S2MYF6"/>
<reference evidence="1 2" key="1">
    <citation type="submission" date="2019-04" db="EMBL/GenBank/DDBJ databases">
        <title>Comparative genomics and transcriptomics to analyze fruiting body development in filamentous ascomycetes.</title>
        <authorList>
            <consortium name="DOE Joint Genome Institute"/>
            <person name="Lutkenhaus R."/>
            <person name="Traeger S."/>
            <person name="Breuer J."/>
            <person name="Kuo A."/>
            <person name="Lipzen A."/>
            <person name="Pangilinan J."/>
            <person name="Dilworth D."/>
            <person name="Sandor L."/>
            <person name="Poggeler S."/>
            <person name="Barry K."/>
            <person name="Grigoriev I.V."/>
            <person name="Nowrousian M."/>
        </authorList>
    </citation>
    <scope>NUCLEOTIDE SEQUENCE [LARGE SCALE GENOMIC DNA]</scope>
    <source>
        <strain evidence="1 2">CBS 389.68</strain>
    </source>
</reference>
<protein>
    <submittedName>
        <fullName evidence="1">Uncharacterized protein</fullName>
    </submittedName>
</protein>
<accession>A0A4S2MYF6</accession>
<organism evidence="1 2">
    <name type="scientific">Ascodesmis nigricans</name>
    <dbReference type="NCBI Taxonomy" id="341454"/>
    <lineage>
        <taxon>Eukaryota</taxon>
        <taxon>Fungi</taxon>
        <taxon>Dikarya</taxon>
        <taxon>Ascomycota</taxon>
        <taxon>Pezizomycotina</taxon>
        <taxon>Pezizomycetes</taxon>
        <taxon>Pezizales</taxon>
        <taxon>Ascodesmidaceae</taxon>
        <taxon>Ascodesmis</taxon>
    </lineage>
</organism>
<proteinExistence type="predicted"/>
<keyword evidence="2" id="KW-1185">Reference proteome</keyword>
<dbReference type="Proteomes" id="UP000298138">
    <property type="component" value="Unassembled WGS sequence"/>
</dbReference>
<sequence length="195" mass="22025">MCAVNLSARKVHLPPSHPELHLPENHSVYSSNQRFAVPLVRDNRSHPHRQIHHYLSHQHSTLLLCTEPHDVDAGPDSVVAVPVSNAVVALGCPCHAMSTCNVGSPAGIYVSCASVPPRVFRRWQQIWDLVGSGFEYLCNGRLFRETRYRVCEESHQDESKPYAVKQCFLFEIWAAEHKAENLTELRHVELLFGIS</sequence>
<evidence type="ECO:0000313" key="2">
    <source>
        <dbReference type="Proteomes" id="UP000298138"/>
    </source>
</evidence>
<evidence type="ECO:0000313" key="1">
    <source>
        <dbReference type="EMBL" id="TGZ81789.1"/>
    </source>
</evidence>
<dbReference type="EMBL" id="ML220117">
    <property type="protein sequence ID" value="TGZ81789.1"/>
    <property type="molecule type" value="Genomic_DNA"/>
</dbReference>
<name>A0A4S2MYF6_9PEZI</name>
<gene>
    <name evidence="1" type="ORF">EX30DRAFT_232864</name>
</gene>
<dbReference type="AlphaFoldDB" id="A0A4S2MYF6"/>